<proteinExistence type="inferred from homology"/>
<dbReference type="Pfam" id="PF02219">
    <property type="entry name" value="MTHFR"/>
    <property type="match status" value="1"/>
</dbReference>
<comment type="cofactor">
    <cofactor evidence="1 8">
        <name>FAD</name>
        <dbReference type="ChEBI" id="CHEBI:57692"/>
    </cofactor>
</comment>
<keyword evidence="5 8" id="KW-0274">FAD</keyword>
<dbReference type="AlphaFoldDB" id="A0A8J6NL75"/>
<dbReference type="InterPro" id="IPR029041">
    <property type="entry name" value="FAD-linked_oxidoreductase-like"/>
</dbReference>
<accession>A0A8J6NL75</accession>
<evidence type="ECO:0000256" key="1">
    <source>
        <dbReference type="ARBA" id="ARBA00001974"/>
    </source>
</evidence>
<dbReference type="GO" id="GO:0035999">
    <property type="term" value="P:tetrahydrofolate interconversion"/>
    <property type="evidence" value="ECO:0007669"/>
    <property type="project" value="UniProtKB-UniPathway"/>
</dbReference>
<dbReference type="InterPro" id="IPR003171">
    <property type="entry name" value="Mehydrof_redctse-like"/>
</dbReference>
<dbReference type="UniPathway" id="UPA00193"/>
<evidence type="ECO:0000256" key="2">
    <source>
        <dbReference type="ARBA" id="ARBA00004777"/>
    </source>
</evidence>
<evidence type="ECO:0000256" key="3">
    <source>
        <dbReference type="ARBA" id="ARBA00006743"/>
    </source>
</evidence>
<comment type="catalytic activity">
    <reaction evidence="7">
        <text>(6S)-5-methyl-5,6,7,8-tetrahydrofolate + NAD(+) = (6R)-5,10-methylene-5,6,7,8-tetrahydrofolate + NADH + H(+)</text>
        <dbReference type="Rhea" id="RHEA:19821"/>
        <dbReference type="ChEBI" id="CHEBI:15378"/>
        <dbReference type="ChEBI" id="CHEBI:15636"/>
        <dbReference type="ChEBI" id="CHEBI:18608"/>
        <dbReference type="ChEBI" id="CHEBI:57540"/>
        <dbReference type="ChEBI" id="CHEBI:57945"/>
        <dbReference type="EC" id="1.5.1.54"/>
    </reaction>
    <physiologicalReaction direction="right-to-left" evidence="7">
        <dbReference type="Rhea" id="RHEA:19823"/>
    </physiologicalReaction>
</comment>
<dbReference type="SUPFAM" id="SSF51730">
    <property type="entry name" value="FAD-linked oxidoreductase"/>
    <property type="match status" value="1"/>
</dbReference>
<dbReference type="GO" id="GO:0071949">
    <property type="term" value="F:FAD binding"/>
    <property type="evidence" value="ECO:0007669"/>
    <property type="project" value="TreeGrafter"/>
</dbReference>
<dbReference type="GO" id="GO:0005829">
    <property type="term" value="C:cytosol"/>
    <property type="evidence" value="ECO:0007669"/>
    <property type="project" value="TreeGrafter"/>
</dbReference>
<organism evidence="9 10">
    <name type="scientific">Candidatus Desulfolinea nitratireducens</name>
    <dbReference type="NCBI Taxonomy" id="2841698"/>
    <lineage>
        <taxon>Bacteria</taxon>
        <taxon>Bacillati</taxon>
        <taxon>Chloroflexota</taxon>
        <taxon>Anaerolineae</taxon>
        <taxon>Anaerolineales</taxon>
        <taxon>Anaerolineales incertae sedis</taxon>
        <taxon>Candidatus Desulfolinea</taxon>
    </lineage>
</organism>
<dbReference type="Gene3D" id="3.20.20.220">
    <property type="match status" value="1"/>
</dbReference>
<dbReference type="PANTHER" id="PTHR45754">
    <property type="entry name" value="METHYLENETETRAHYDROFOLATE REDUCTASE"/>
    <property type="match status" value="1"/>
</dbReference>
<evidence type="ECO:0000256" key="5">
    <source>
        <dbReference type="ARBA" id="ARBA00022827"/>
    </source>
</evidence>
<dbReference type="EMBL" id="JACNJN010000119">
    <property type="protein sequence ID" value="MBC8335702.1"/>
    <property type="molecule type" value="Genomic_DNA"/>
</dbReference>
<keyword evidence="4 8" id="KW-0285">Flavoprotein</keyword>
<gene>
    <name evidence="9" type="ORF">H8E29_10575</name>
</gene>
<comment type="similarity">
    <text evidence="3 8">Belongs to the methylenetetrahydrofolate reductase family.</text>
</comment>
<protein>
    <recommendedName>
        <fullName evidence="8">Methylenetetrahydrofolate reductase</fullName>
    </recommendedName>
</protein>
<evidence type="ECO:0000313" key="9">
    <source>
        <dbReference type="EMBL" id="MBC8335702.1"/>
    </source>
</evidence>
<evidence type="ECO:0000256" key="8">
    <source>
        <dbReference type="RuleBase" id="RU003862"/>
    </source>
</evidence>
<keyword evidence="6 8" id="KW-0560">Oxidoreductase</keyword>
<comment type="caution">
    <text evidence="9">The sequence shown here is derived from an EMBL/GenBank/DDBJ whole genome shotgun (WGS) entry which is preliminary data.</text>
</comment>
<comment type="pathway">
    <text evidence="2 8">One-carbon metabolism; tetrahydrofolate interconversion.</text>
</comment>
<sequence length="314" mass="34662">MKENRSGSTLEGLLKSGQVAVTAEVSPPDSANPEDLLKAARELAIVSDALNLTDAAGANCHMSSIGACALLAHEGYEVVMQMTCRDRNRIALQGDLLGASAIGIKNVLCLTGDDVTIGDQPETKRVFDFDSIQLLHTAKTMRDESVFLSGRQISASPKLFLGAAVNPFVEPIDFRPLRLAKKIEAGADFIQTQYCFDIKRFQDYMETVRRLGLHEKCYILVGVGPLRSELAAEFLRTKIPGVVIPDALVNRMRKTPKKKQREEGKRICVEIIQKVLEIKGVAGIHMMAYRQEDIVGEIIEEADLLPRPDKEMIQ</sequence>
<dbReference type="PANTHER" id="PTHR45754:SF3">
    <property type="entry name" value="METHYLENETETRAHYDROFOLATE REDUCTASE (NADPH)"/>
    <property type="match status" value="1"/>
</dbReference>
<name>A0A8J6NL75_9CHLR</name>
<dbReference type="Proteomes" id="UP000614469">
    <property type="component" value="Unassembled WGS sequence"/>
</dbReference>
<evidence type="ECO:0000256" key="6">
    <source>
        <dbReference type="ARBA" id="ARBA00023002"/>
    </source>
</evidence>
<reference evidence="9 10" key="1">
    <citation type="submission" date="2020-08" db="EMBL/GenBank/DDBJ databases">
        <title>Bridging the membrane lipid divide: bacteria of the FCB group superphylum have the potential to synthesize archaeal ether lipids.</title>
        <authorList>
            <person name="Villanueva L."/>
            <person name="Von Meijenfeldt F.A.B."/>
            <person name="Westbye A.B."/>
            <person name="Yadav S."/>
            <person name="Hopmans E.C."/>
            <person name="Dutilh B.E."/>
            <person name="Sinninghe Damste J.S."/>
        </authorList>
    </citation>
    <scope>NUCLEOTIDE SEQUENCE [LARGE SCALE GENOMIC DNA]</scope>
    <source>
        <strain evidence="9">NIOZ-UU36</strain>
    </source>
</reference>
<evidence type="ECO:0000256" key="7">
    <source>
        <dbReference type="ARBA" id="ARBA00048628"/>
    </source>
</evidence>
<evidence type="ECO:0000313" key="10">
    <source>
        <dbReference type="Proteomes" id="UP000614469"/>
    </source>
</evidence>
<dbReference type="GO" id="GO:0009086">
    <property type="term" value="P:methionine biosynthetic process"/>
    <property type="evidence" value="ECO:0007669"/>
    <property type="project" value="TreeGrafter"/>
</dbReference>
<dbReference type="CDD" id="cd00537">
    <property type="entry name" value="MTHFR"/>
    <property type="match status" value="1"/>
</dbReference>
<evidence type="ECO:0000256" key="4">
    <source>
        <dbReference type="ARBA" id="ARBA00022630"/>
    </source>
</evidence>
<dbReference type="GO" id="GO:0106312">
    <property type="term" value="F:methylenetetrahydrofolate reductase (NADH) activity"/>
    <property type="evidence" value="ECO:0007669"/>
    <property type="project" value="UniProtKB-EC"/>
</dbReference>